<dbReference type="EMBL" id="AZRA01000027">
    <property type="protein sequence ID" value="KDB53278.1"/>
    <property type="molecule type" value="Genomic_DNA"/>
</dbReference>
<sequence>MHDRVDSGKRLTGCVDSVGSAGMESVSKSRPIREIRRMA</sequence>
<keyword evidence="3" id="KW-1185">Reference proteome</keyword>
<feature type="region of interest" description="Disordered" evidence="1">
    <location>
        <begin position="1"/>
        <end position="39"/>
    </location>
</feature>
<dbReference type="Proteomes" id="UP000026714">
    <property type="component" value="Unassembled WGS sequence"/>
</dbReference>
<evidence type="ECO:0000313" key="3">
    <source>
        <dbReference type="Proteomes" id="UP000026714"/>
    </source>
</evidence>
<evidence type="ECO:0000313" key="2">
    <source>
        <dbReference type="EMBL" id="KDB53278.1"/>
    </source>
</evidence>
<organism evidence="2 3">
    <name type="scientific">Sphaerotilus natans subsp. natans DSM 6575</name>
    <dbReference type="NCBI Taxonomy" id="1286631"/>
    <lineage>
        <taxon>Bacteria</taxon>
        <taxon>Pseudomonadati</taxon>
        <taxon>Pseudomonadota</taxon>
        <taxon>Betaproteobacteria</taxon>
        <taxon>Burkholderiales</taxon>
        <taxon>Sphaerotilaceae</taxon>
        <taxon>Sphaerotilus</taxon>
    </lineage>
</organism>
<evidence type="ECO:0000256" key="1">
    <source>
        <dbReference type="SAM" id="MobiDB-lite"/>
    </source>
</evidence>
<gene>
    <name evidence="2" type="ORF">X805_11140</name>
</gene>
<dbReference type="AlphaFoldDB" id="A0A059KQ96"/>
<protein>
    <submittedName>
        <fullName evidence="2">Uncharacterized protein</fullName>
    </submittedName>
</protein>
<reference evidence="2 3" key="1">
    <citation type="journal article" date="2014" name="FEMS Microbiol. Ecol.">
        <title>Sphaerotilus natans encrusted with nanoball-shaped Fe(III) oxide minerals formed by nitrate-reducing mixotrophic Fe(II) oxidation.</title>
        <authorList>
            <person name="Park S."/>
            <person name="Kim D.H."/>
            <person name="Lee J.H."/>
            <person name="Hur H.G."/>
        </authorList>
    </citation>
    <scope>NUCLEOTIDE SEQUENCE [LARGE SCALE GENOMIC DNA]</scope>
    <source>
        <strain evidence="2 3">DSM 6575</strain>
    </source>
</reference>
<name>A0A059KQ96_9BURK</name>
<accession>A0A059KQ96</accession>
<proteinExistence type="predicted"/>
<comment type="caution">
    <text evidence="2">The sequence shown here is derived from an EMBL/GenBank/DDBJ whole genome shotgun (WGS) entry which is preliminary data.</text>
</comment>